<gene>
    <name evidence="5" type="ORF">MB2181_05370</name>
</gene>
<reference evidence="5 6" key="1">
    <citation type="submission" date="2006-11" db="EMBL/GenBank/DDBJ databases">
        <authorList>
            <person name="Giovannoni S."/>
            <person name="Vergin K."/>
            <person name="Ferriera S."/>
            <person name="Johnson J."/>
            <person name="Kravitz S."/>
            <person name="Beeson K."/>
            <person name="Sutton G."/>
            <person name="Rogers Y.-H."/>
            <person name="Friedman R."/>
            <person name="Frazier M."/>
            <person name="Venter J.C."/>
        </authorList>
    </citation>
    <scope>NUCLEOTIDE SEQUENCE [LARGE SCALE GENOMIC DNA]</scope>
    <source>
        <strain evidence="5 6">HTCC2181</strain>
    </source>
</reference>
<dbReference type="AlphaFoldDB" id="A0P7H1"/>
<accession>A0P7H1</accession>
<evidence type="ECO:0000313" key="6">
    <source>
        <dbReference type="Proteomes" id="UP000054262"/>
    </source>
</evidence>
<dbReference type="InterPro" id="IPR013694">
    <property type="entry name" value="VIT"/>
</dbReference>
<feature type="compositionally biased region" description="Polar residues" evidence="1">
    <location>
        <begin position="221"/>
        <end position="236"/>
    </location>
</feature>
<dbReference type="PROSITE" id="PS50234">
    <property type="entry name" value="VWFA"/>
    <property type="match status" value="1"/>
</dbReference>
<dbReference type="OrthoDB" id="9784383at2"/>
<dbReference type="InterPro" id="IPR002035">
    <property type="entry name" value="VWF_A"/>
</dbReference>
<keyword evidence="6" id="KW-1185">Reference proteome</keyword>
<dbReference type="PANTHER" id="PTHR45737:SF6">
    <property type="entry name" value="VON WILLEBRAND FACTOR A DOMAIN-CONTAINING PROTEIN 5A"/>
    <property type="match status" value="1"/>
</dbReference>
<keyword evidence="2" id="KW-0812">Transmembrane</keyword>
<dbReference type="EMBL" id="AAUX01000001">
    <property type="protein sequence ID" value="EAV47481.1"/>
    <property type="molecule type" value="Genomic_DNA"/>
</dbReference>
<dbReference type="PANTHER" id="PTHR45737">
    <property type="entry name" value="VON WILLEBRAND FACTOR A DOMAIN-CONTAINING PROTEIN 5A"/>
    <property type="match status" value="1"/>
</dbReference>
<dbReference type="InterPro" id="IPR022440">
    <property type="entry name" value="CHP03788"/>
</dbReference>
<feature type="domain" description="VIT" evidence="4">
    <location>
        <begin position="57"/>
        <end position="185"/>
    </location>
</feature>
<dbReference type="Proteomes" id="UP000054262">
    <property type="component" value="Unassembled WGS sequence"/>
</dbReference>
<dbReference type="SMART" id="SM00327">
    <property type="entry name" value="VWA"/>
    <property type="match status" value="1"/>
</dbReference>
<evidence type="ECO:0008006" key="7">
    <source>
        <dbReference type="Google" id="ProtNLM"/>
    </source>
</evidence>
<dbReference type="Pfam" id="PF08487">
    <property type="entry name" value="VIT"/>
    <property type="match status" value="1"/>
</dbReference>
<evidence type="ECO:0000256" key="1">
    <source>
        <dbReference type="SAM" id="MobiDB-lite"/>
    </source>
</evidence>
<proteinExistence type="predicted"/>
<keyword evidence="2" id="KW-1133">Transmembrane helix</keyword>
<dbReference type="Pfam" id="PF13768">
    <property type="entry name" value="VWA_3"/>
    <property type="match status" value="1"/>
</dbReference>
<evidence type="ECO:0000256" key="2">
    <source>
        <dbReference type="SAM" id="Phobius"/>
    </source>
</evidence>
<feature type="region of interest" description="Disordered" evidence="1">
    <location>
        <begin position="213"/>
        <end position="240"/>
    </location>
</feature>
<dbReference type="SUPFAM" id="SSF53300">
    <property type="entry name" value="vWA-like"/>
    <property type="match status" value="1"/>
</dbReference>
<evidence type="ECO:0000259" key="4">
    <source>
        <dbReference type="PROSITE" id="PS51468"/>
    </source>
</evidence>
<protein>
    <recommendedName>
        <fullName evidence="7">Marine proteobacterial sortase target protein</fullName>
    </recommendedName>
</protein>
<dbReference type="Gene3D" id="3.40.50.410">
    <property type="entry name" value="von Willebrand factor, type A domain"/>
    <property type="match status" value="1"/>
</dbReference>
<dbReference type="SMART" id="SM00609">
    <property type="entry name" value="VIT"/>
    <property type="match status" value="1"/>
</dbReference>
<name>A0P7H1_9PROT</name>
<organism evidence="5 6">
    <name type="scientific">Methylophilales bacterium HTCC2181</name>
    <dbReference type="NCBI Taxonomy" id="383631"/>
    <lineage>
        <taxon>Bacteria</taxon>
        <taxon>Pseudomonadati</taxon>
        <taxon>Pseudomonadota</taxon>
        <taxon>Betaproteobacteria</taxon>
        <taxon>Nitrosomonadales</taxon>
        <taxon>OM43 clade</taxon>
    </lineage>
</organism>
<evidence type="ECO:0000259" key="3">
    <source>
        <dbReference type="PROSITE" id="PS50234"/>
    </source>
</evidence>
<feature type="domain" description="VWFA" evidence="3">
    <location>
        <begin position="339"/>
        <end position="511"/>
    </location>
</feature>
<feature type="transmembrane region" description="Helical" evidence="2">
    <location>
        <begin position="676"/>
        <end position="693"/>
    </location>
</feature>
<comment type="caution">
    <text evidence="5">The sequence shown here is derived from an EMBL/GenBank/DDBJ whole genome shotgun (WGS) entry which is preliminary data.</text>
</comment>
<keyword evidence="2" id="KW-0472">Membrane</keyword>
<sequence length="700" mass="77854">MPKRITLRLIIILSVLCCSAGYGTIIFNNKISSHSSSAVPDRAPKKVDNPVNQVTSGSIIYRLPNSERLTQIALDTTVDMAISGIVNRVKVEQSFTNPSNEWVEGVYVFPLPENSAVDRMTMHIGNRILEGQIKEREEARKIYQAAKDAGKKASLVEQKRPNIFTASVANIPPGESITIAIEYQQSVLVDNDTFSIRFPMAVKDRYVPGEKIATPKDALGTSPNTHRVTDASTVTPPSDPLVDRPIHMTIHLKPGFNTAKVASSYHNIHVTNEGQQNQYINLTNSAQLERDFELVWTAKPNLTPDLAVFTQKKGGHHYLMVMAAPVNKTPSHYPKTPREVIFIIDSSGSMHGSSMDQAKQALAEAIMRLDKGDRFNIIDFDTQFTPLFTEAMPAININKKSGLQFTKSLEADGGTDPLEAIKFAFTSKKIPSQPLLRQIIFLTDGQVSNEHEIIDTVRQYIDQDKFFTIGIGSAPNSYLMTKLADYGRGAFTYIGEVKEVRTKMTELFSKLESPALTDIQLSLPSNVQAEQANDVIPDLYAGETLTAVFKLNTLPSSLEITGKTMDGQYTKTLHLRDASDATGIDVLWARRKIERLMDAYNTLWGEEEKAYAKIPITKLAIDYHLVSKFTSLVATDITPSRPGLEHLATKAVTNKMDLSMFTPRKIAYQVQTATNSSLWMLLGLLLMFIAFIWRKKGRHG</sequence>
<evidence type="ECO:0000313" key="5">
    <source>
        <dbReference type="EMBL" id="EAV47481.1"/>
    </source>
</evidence>
<dbReference type="NCBIfam" id="TIGR03788">
    <property type="entry name" value="marine_srt_targ"/>
    <property type="match status" value="1"/>
</dbReference>
<dbReference type="PROSITE" id="PS51468">
    <property type="entry name" value="VIT"/>
    <property type="match status" value="1"/>
</dbReference>
<dbReference type="InterPro" id="IPR036465">
    <property type="entry name" value="vWFA_dom_sf"/>
</dbReference>